<sequence length="101" mass="11516">MVNRAANSIFHAHQSSLISLGSSIKPCSDEHLFCRHNGRMDNYKSMPLLEDIALTGCQLVKERVYEIYEGIDGVLLKVHFRMVKGVSNRPVQQLRFSEPEK</sequence>
<reference evidence="1 2" key="1">
    <citation type="submission" date="2015-01" db="EMBL/GenBank/DDBJ databases">
        <title>Evolution of Trichinella species and genotypes.</title>
        <authorList>
            <person name="Korhonen P.K."/>
            <person name="Edoardo P."/>
            <person name="Giuseppe L.R."/>
            <person name="Gasser R.B."/>
        </authorList>
    </citation>
    <scope>NUCLEOTIDE SEQUENCE [LARGE SCALE GENOMIC DNA]</scope>
    <source>
        <strain evidence="1">ISS1980</strain>
    </source>
</reference>
<organism evidence="1 2">
    <name type="scientific">Trichinella papuae</name>
    <dbReference type="NCBI Taxonomy" id="268474"/>
    <lineage>
        <taxon>Eukaryota</taxon>
        <taxon>Metazoa</taxon>
        <taxon>Ecdysozoa</taxon>
        <taxon>Nematoda</taxon>
        <taxon>Enoplea</taxon>
        <taxon>Dorylaimia</taxon>
        <taxon>Trichinellida</taxon>
        <taxon>Trichinellidae</taxon>
        <taxon>Trichinella</taxon>
    </lineage>
</organism>
<proteinExistence type="predicted"/>
<evidence type="ECO:0000313" key="2">
    <source>
        <dbReference type="Proteomes" id="UP000054843"/>
    </source>
</evidence>
<name>A0A0V1N915_9BILA</name>
<dbReference type="AlphaFoldDB" id="A0A0V1N915"/>
<gene>
    <name evidence="1" type="ORF">T10_6169</name>
</gene>
<dbReference type="Proteomes" id="UP000054843">
    <property type="component" value="Unassembled WGS sequence"/>
</dbReference>
<evidence type="ECO:0000313" key="1">
    <source>
        <dbReference type="EMBL" id="KRZ80158.1"/>
    </source>
</evidence>
<dbReference type="EMBL" id="JYDO01000003">
    <property type="protein sequence ID" value="KRZ80158.1"/>
    <property type="molecule type" value="Genomic_DNA"/>
</dbReference>
<comment type="caution">
    <text evidence="1">The sequence shown here is derived from an EMBL/GenBank/DDBJ whole genome shotgun (WGS) entry which is preliminary data.</text>
</comment>
<keyword evidence="2" id="KW-1185">Reference proteome</keyword>
<protein>
    <submittedName>
        <fullName evidence="1">Uncharacterized protein</fullName>
    </submittedName>
</protein>
<accession>A0A0V1N915</accession>